<dbReference type="HOGENOM" id="CLU_1056378_0_0_4"/>
<sequence>MKSFVLHQPTSGRLVVRHADSGQVLLGVLCLPEAFAVEEGAAYVLMMAGGQVSVVDQKIDSGLPREVSGFGIDSYLRHACWRATSVPGTLAVRFLRAFGETGYVVFGPSQNAIVDEQLFNRSHAWFDVIDGELRSLDAPFDACGSACSQLLNSNVVWPDPSGTLHALPTHQSTWRPVYLQHALLMASLGAGEITEEAFIETVRADPRLFHIRSLSIDKEYAKYLARLRQLNGICEAGPKTADQYQRTMALAQQALRDTMPAMA</sequence>
<dbReference type="EMBL" id="CP000617">
    <property type="protein sequence ID" value="ABO59905.1"/>
    <property type="molecule type" value="Genomic_DNA"/>
</dbReference>
<evidence type="ECO:0000313" key="2">
    <source>
        <dbReference type="Proteomes" id="UP000002287"/>
    </source>
</evidence>
<dbReference type="Proteomes" id="UP000002287">
    <property type="component" value="Plasmid pBVIE01"/>
</dbReference>
<protein>
    <submittedName>
        <fullName evidence="1">Uncharacterized protein</fullName>
    </submittedName>
</protein>
<name>A4JUF2_BURVG</name>
<evidence type="ECO:0000313" key="1">
    <source>
        <dbReference type="EMBL" id="ABO59905.1"/>
    </source>
</evidence>
<accession>A4JUF2</accession>
<reference evidence="1 2" key="1">
    <citation type="submission" date="2007-03" db="EMBL/GenBank/DDBJ databases">
        <title>Complete sequence of plasmid pBVIE01 of Burkholderia vietnamiensis G4.</title>
        <authorList>
            <consortium name="US DOE Joint Genome Institute"/>
            <person name="Copeland A."/>
            <person name="Lucas S."/>
            <person name="Lapidus A."/>
            <person name="Barry K."/>
            <person name="Detter J.C."/>
            <person name="Glavina del Rio T."/>
            <person name="Hammon N."/>
            <person name="Israni S."/>
            <person name="Dalin E."/>
            <person name="Tice H."/>
            <person name="Pitluck S."/>
            <person name="Chain P."/>
            <person name="Malfatti S."/>
            <person name="Shin M."/>
            <person name="Vergez L."/>
            <person name="Schmutz J."/>
            <person name="Larimer F."/>
            <person name="Land M."/>
            <person name="Hauser L."/>
            <person name="Kyrpides N."/>
            <person name="Tiedje J."/>
            <person name="Richardson P."/>
        </authorList>
    </citation>
    <scope>NUCLEOTIDE SEQUENCE [LARGE SCALE GENOMIC DNA]</scope>
    <source>
        <strain evidence="2">G4 / LMG 22486</strain>
        <plasmid evidence="1 2">pBVIE01</plasmid>
    </source>
</reference>
<organism evidence="1 2">
    <name type="scientific">Burkholderia vietnamiensis (strain G4 / LMG 22486)</name>
    <name type="common">Burkholderia cepacia (strain R1808)</name>
    <dbReference type="NCBI Taxonomy" id="269482"/>
    <lineage>
        <taxon>Bacteria</taxon>
        <taxon>Pseudomonadati</taxon>
        <taxon>Pseudomonadota</taxon>
        <taxon>Betaproteobacteria</taxon>
        <taxon>Burkholderiales</taxon>
        <taxon>Burkholderiaceae</taxon>
        <taxon>Burkholderia</taxon>
        <taxon>Burkholderia cepacia complex</taxon>
    </lineage>
</organism>
<dbReference type="KEGG" id="bvi:Bcep1808_7019"/>
<dbReference type="AlphaFoldDB" id="A4JUF2"/>
<proteinExistence type="predicted"/>
<keyword evidence="1" id="KW-0614">Plasmid</keyword>
<geneLocation type="plasmid" evidence="1 2">
    <name>pBVIE01</name>
</geneLocation>
<gene>
    <name evidence="1" type="ordered locus">Bcep1808_7019</name>
</gene>